<keyword evidence="3" id="KW-1185">Reference proteome</keyword>
<dbReference type="AlphaFoldDB" id="A0AAV5UJ42"/>
<feature type="non-terminal residue" evidence="2">
    <location>
        <position position="1"/>
    </location>
</feature>
<feature type="compositionally biased region" description="Basic and acidic residues" evidence="1">
    <location>
        <begin position="65"/>
        <end position="94"/>
    </location>
</feature>
<evidence type="ECO:0000313" key="3">
    <source>
        <dbReference type="Proteomes" id="UP001432027"/>
    </source>
</evidence>
<organism evidence="2 3">
    <name type="scientific">Pristionchus entomophagus</name>
    <dbReference type="NCBI Taxonomy" id="358040"/>
    <lineage>
        <taxon>Eukaryota</taxon>
        <taxon>Metazoa</taxon>
        <taxon>Ecdysozoa</taxon>
        <taxon>Nematoda</taxon>
        <taxon>Chromadorea</taxon>
        <taxon>Rhabditida</taxon>
        <taxon>Rhabditina</taxon>
        <taxon>Diplogasteromorpha</taxon>
        <taxon>Diplogasteroidea</taxon>
        <taxon>Neodiplogasteridae</taxon>
        <taxon>Pristionchus</taxon>
    </lineage>
</organism>
<sequence>GRHPALDRHPHILLGRHEDGEHCDDGGGIIVVELVDDVIVHVELDVLHGTREIVEQHHHWGSVGGEERRRGGRKEEEGEGTHSRVGSREAREMSHCSIRLRNLMGART</sequence>
<dbReference type="Proteomes" id="UP001432027">
    <property type="component" value="Unassembled WGS sequence"/>
</dbReference>
<proteinExistence type="predicted"/>
<name>A0AAV5UJ42_9BILA</name>
<accession>A0AAV5UJ42</accession>
<feature type="non-terminal residue" evidence="2">
    <location>
        <position position="108"/>
    </location>
</feature>
<gene>
    <name evidence="2" type="ORF">PENTCL1PPCAC_29168</name>
</gene>
<protein>
    <submittedName>
        <fullName evidence="2">Uncharacterized protein</fullName>
    </submittedName>
</protein>
<evidence type="ECO:0000313" key="2">
    <source>
        <dbReference type="EMBL" id="GMT06994.1"/>
    </source>
</evidence>
<reference evidence="2" key="1">
    <citation type="submission" date="2023-10" db="EMBL/GenBank/DDBJ databases">
        <title>Genome assembly of Pristionchus species.</title>
        <authorList>
            <person name="Yoshida K."/>
            <person name="Sommer R.J."/>
        </authorList>
    </citation>
    <scope>NUCLEOTIDE SEQUENCE</scope>
    <source>
        <strain evidence="2">RS0144</strain>
    </source>
</reference>
<comment type="caution">
    <text evidence="2">The sequence shown here is derived from an EMBL/GenBank/DDBJ whole genome shotgun (WGS) entry which is preliminary data.</text>
</comment>
<evidence type="ECO:0000256" key="1">
    <source>
        <dbReference type="SAM" id="MobiDB-lite"/>
    </source>
</evidence>
<dbReference type="EMBL" id="BTSX01000006">
    <property type="protein sequence ID" value="GMT06994.1"/>
    <property type="molecule type" value="Genomic_DNA"/>
</dbReference>
<feature type="region of interest" description="Disordered" evidence="1">
    <location>
        <begin position="58"/>
        <end position="108"/>
    </location>
</feature>